<keyword evidence="7" id="KW-0325">Glycoprotein</keyword>
<evidence type="ECO:0000256" key="4">
    <source>
        <dbReference type="ARBA" id="ARBA00022729"/>
    </source>
</evidence>
<evidence type="ECO:0000256" key="1">
    <source>
        <dbReference type="ARBA" id="ARBA00000032"/>
    </source>
</evidence>
<dbReference type="PANTHER" id="PTHR11567:SF211">
    <property type="entry name" value="PROSTATIC ACID PHOSPHATASE"/>
    <property type="match status" value="1"/>
</dbReference>
<feature type="non-terminal residue" evidence="9">
    <location>
        <position position="454"/>
    </location>
</feature>
<accession>A0AAN4ZD37</accession>
<dbReference type="AlphaFoldDB" id="A0AAN4ZD37"/>
<dbReference type="InterPro" id="IPR050645">
    <property type="entry name" value="Histidine_acid_phosphatase"/>
</dbReference>
<evidence type="ECO:0000256" key="2">
    <source>
        <dbReference type="ARBA" id="ARBA00005375"/>
    </source>
</evidence>
<evidence type="ECO:0000256" key="6">
    <source>
        <dbReference type="ARBA" id="ARBA00023157"/>
    </source>
</evidence>
<evidence type="ECO:0000256" key="5">
    <source>
        <dbReference type="ARBA" id="ARBA00022801"/>
    </source>
</evidence>
<dbReference type="Gene3D" id="3.40.50.1240">
    <property type="entry name" value="Phosphoglycerate mutase-like"/>
    <property type="match status" value="1"/>
</dbReference>
<dbReference type="Pfam" id="PF00328">
    <property type="entry name" value="His_Phos_2"/>
    <property type="match status" value="1"/>
</dbReference>
<comment type="catalytic activity">
    <reaction evidence="1">
        <text>a phosphate monoester + H2O = an alcohol + phosphate</text>
        <dbReference type="Rhea" id="RHEA:15017"/>
        <dbReference type="ChEBI" id="CHEBI:15377"/>
        <dbReference type="ChEBI" id="CHEBI:30879"/>
        <dbReference type="ChEBI" id="CHEBI:43474"/>
        <dbReference type="ChEBI" id="CHEBI:67140"/>
        <dbReference type="EC" id="3.1.3.2"/>
    </reaction>
</comment>
<reference evidence="10" key="1">
    <citation type="submission" date="2022-10" db="EMBL/GenBank/DDBJ databases">
        <title>Genome assembly of Pristionchus species.</title>
        <authorList>
            <person name="Yoshida K."/>
            <person name="Sommer R.J."/>
        </authorList>
    </citation>
    <scope>NUCLEOTIDE SEQUENCE [LARGE SCALE GENOMIC DNA]</scope>
    <source>
        <strain evidence="10">RS5460</strain>
    </source>
</reference>
<dbReference type="GO" id="GO:0003993">
    <property type="term" value="F:acid phosphatase activity"/>
    <property type="evidence" value="ECO:0007669"/>
    <property type="project" value="UniProtKB-EC"/>
</dbReference>
<feature type="region of interest" description="Disordered" evidence="8">
    <location>
        <begin position="421"/>
        <end position="454"/>
    </location>
</feature>
<protein>
    <recommendedName>
        <fullName evidence="3">acid phosphatase</fullName>
        <ecNumber evidence="3">3.1.3.2</ecNumber>
    </recommendedName>
</protein>
<organism evidence="9 10">
    <name type="scientific">Pristionchus mayeri</name>
    <dbReference type="NCBI Taxonomy" id="1317129"/>
    <lineage>
        <taxon>Eukaryota</taxon>
        <taxon>Metazoa</taxon>
        <taxon>Ecdysozoa</taxon>
        <taxon>Nematoda</taxon>
        <taxon>Chromadorea</taxon>
        <taxon>Rhabditida</taxon>
        <taxon>Rhabditina</taxon>
        <taxon>Diplogasteromorpha</taxon>
        <taxon>Diplogasteroidea</taxon>
        <taxon>Neodiplogasteridae</taxon>
        <taxon>Pristionchus</taxon>
    </lineage>
</organism>
<dbReference type="CDD" id="cd07061">
    <property type="entry name" value="HP_HAP_like"/>
    <property type="match status" value="1"/>
</dbReference>
<dbReference type="SUPFAM" id="SSF53254">
    <property type="entry name" value="Phosphoglycerate mutase-like"/>
    <property type="match status" value="1"/>
</dbReference>
<gene>
    <name evidence="9" type="ORF">PMAYCL1PPCAC_09158</name>
</gene>
<keyword evidence="4" id="KW-0732">Signal</keyword>
<evidence type="ECO:0000256" key="7">
    <source>
        <dbReference type="ARBA" id="ARBA00023180"/>
    </source>
</evidence>
<comment type="similarity">
    <text evidence="2">Belongs to the histidine acid phosphatase family.</text>
</comment>
<feature type="non-terminal residue" evidence="9">
    <location>
        <position position="1"/>
    </location>
</feature>
<comment type="caution">
    <text evidence="9">The sequence shown here is derived from an EMBL/GenBank/DDBJ whole genome shotgun (WGS) entry which is preliminary data.</text>
</comment>
<dbReference type="EC" id="3.1.3.2" evidence="3"/>
<evidence type="ECO:0000256" key="8">
    <source>
        <dbReference type="SAM" id="MobiDB-lite"/>
    </source>
</evidence>
<keyword evidence="6" id="KW-1015">Disulfide bond</keyword>
<evidence type="ECO:0000313" key="10">
    <source>
        <dbReference type="Proteomes" id="UP001328107"/>
    </source>
</evidence>
<keyword evidence="10" id="KW-1185">Reference proteome</keyword>
<dbReference type="InterPro" id="IPR029033">
    <property type="entry name" value="His_PPase_superfam"/>
</dbReference>
<sequence>RSVRKANWAALPADVQDENLDLIFAQAMWRHGDRAPEHAVPGCDKFQFSEDDWTFGGGGYGELSPEGMKMHFNLGRKLRERYITKIFPGFVSKAYNAKEIYIRSTDFNRTLISAYANLQGMFSGNGEADKNYPTDVPEWPTNYVPIPVHTVALNTDFFGRPDTKCARQDQLYDMIKQNVEYQAYSNDHQVSQLLKYLSDETGTEVNVDNIYELENPLFCEKTHIEDLNGIGANISDLYPWFYTGEVESMVEWVLDKHEQFTDGTGNPNGVNGIDISVEIPKIRAGETLKSLVGNIHGVLKCKEDENAYSCRKFYRKLRYYALSAHDTTLSAFLTILGVKKYVVPEGYPNYSAAILLEVYQEKTTNEKYFKVLYHAGVDDTGKPITAFVRGCDITSSICPIAVLDDLVAKYSPDTDMATLCATPPDGAPPASTTATAKPVDGASTTTTFTSTTTK</sequence>
<dbReference type="Proteomes" id="UP001328107">
    <property type="component" value="Unassembled WGS sequence"/>
</dbReference>
<evidence type="ECO:0000313" key="9">
    <source>
        <dbReference type="EMBL" id="GMR38963.1"/>
    </source>
</evidence>
<name>A0AAN4ZD37_9BILA</name>
<dbReference type="PROSITE" id="PS00616">
    <property type="entry name" value="HIS_ACID_PHOSPHAT_1"/>
    <property type="match status" value="1"/>
</dbReference>
<dbReference type="InterPro" id="IPR033379">
    <property type="entry name" value="Acid_Pase_AS"/>
</dbReference>
<keyword evidence="5" id="KW-0378">Hydrolase</keyword>
<proteinExistence type="inferred from homology"/>
<evidence type="ECO:0000256" key="3">
    <source>
        <dbReference type="ARBA" id="ARBA00012646"/>
    </source>
</evidence>
<dbReference type="EMBL" id="BTRK01000002">
    <property type="protein sequence ID" value="GMR38963.1"/>
    <property type="molecule type" value="Genomic_DNA"/>
</dbReference>
<dbReference type="PANTHER" id="PTHR11567">
    <property type="entry name" value="ACID PHOSPHATASE-RELATED"/>
    <property type="match status" value="1"/>
</dbReference>
<dbReference type="InterPro" id="IPR000560">
    <property type="entry name" value="His_Pase_clade-2"/>
</dbReference>